<dbReference type="PANTHER" id="PTHR13420">
    <property type="entry name" value="UPF0235 PROTEIN C15ORF40"/>
    <property type="match status" value="1"/>
</dbReference>
<gene>
    <name evidence="3" type="ORF">US91_C0012G0006</name>
</gene>
<comment type="similarity">
    <text evidence="1 2">Belongs to the UPF0235 family.</text>
</comment>
<dbReference type="PANTHER" id="PTHR13420:SF7">
    <property type="entry name" value="UPF0235 PROTEIN C15ORF40"/>
    <property type="match status" value="1"/>
</dbReference>
<protein>
    <recommendedName>
        <fullName evidence="2">UPF0235 protein US91_C0012G0006</fullName>
    </recommendedName>
</protein>
<evidence type="ECO:0000256" key="1">
    <source>
        <dbReference type="ARBA" id="ARBA00010364"/>
    </source>
</evidence>
<accession>A0A0G0JSJ1</accession>
<dbReference type="GO" id="GO:0005737">
    <property type="term" value="C:cytoplasm"/>
    <property type="evidence" value="ECO:0007669"/>
    <property type="project" value="TreeGrafter"/>
</dbReference>
<evidence type="ECO:0000313" key="3">
    <source>
        <dbReference type="EMBL" id="KKQ69592.1"/>
    </source>
</evidence>
<sequence length="88" mass="9912">MLSKFQDKLNANKELYLRVKVRPGSSKNEVNQILDDDTIKISIAAKPINNQANKELIKFLSKIFAVATDQIKIISGKSESLKLIKIIK</sequence>
<dbReference type="InterPro" id="IPR003746">
    <property type="entry name" value="DUF167"/>
</dbReference>
<reference evidence="3 4" key="1">
    <citation type="journal article" date="2015" name="Nature">
        <title>rRNA introns, odd ribosomes, and small enigmatic genomes across a large radiation of phyla.</title>
        <authorList>
            <person name="Brown C.T."/>
            <person name="Hug L.A."/>
            <person name="Thomas B.C."/>
            <person name="Sharon I."/>
            <person name="Castelle C.J."/>
            <person name="Singh A."/>
            <person name="Wilkins M.J."/>
            <person name="Williams K.H."/>
            <person name="Banfield J.F."/>
        </authorList>
    </citation>
    <scope>NUCLEOTIDE SEQUENCE [LARGE SCALE GENOMIC DNA]</scope>
</reference>
<dbReference type="Proteomes" id="UP000034022">
    <property type="component" value="Unassembled WGS sequence"/>
</dbReference>
<organism evidence="3 4">
    <name type="scientific">Candidatus Falkowbacteria bacterium GW2011_GWE1_38_31</name>
    <dbReference type="NCBI Taxonomy" id="1618638"/>
    <lineage>
        <taxon>Bacteria</taxon>
        <taxon>Candidatus Falkowiibacteriota</taxon>
    </lineage>
</organism>
<dbReference type="SUPFAM" id="SSF69786">
    <property type="entry name" value="YggU-like"/>
    <property type="match status" value="1"/>
</dbReference>
<dbReference type="HAMAP" id="MF_00634">
    <property type="entry name" value="UPF0235"/>
    <property type="match status" value="1"/>
</dbReference>
<dbReference type="SMART" id="SM01152">
    <property type="entry name" value="DUF167"/>
    <property type="match status" value="1"/>
</dbReference>
<dbReference type="EMBL" id="LBUU01000012">
    <property type="protein sequence ID" value="KKQ69592.1"/>
    <property type="molecule type" value="Genomic_DNA"/>
</dbReference>
<dbReference type="Gene3D" id="3.30.1200.10">
    <property type="entry name" value="YggU-like"/>
    <property type="match status" value="1"/>
</dbReference>
<dbReference type="InterPro" id="IPR036591">
    <property type="entry name" value="YggU-like_sf"/>
</dbReference>
<evidence type="ECO:0000256" key="2">
    <source>
        <dbReference type="HAMAP-Rule" id="MF_00634"/>
    </source>
</evidence>
<comment type="caution">
    <text evidence="3">The sequence shown here is derived from an EMBL/GenBank/DDBJ whole genome shotgun (WGS) entry which is preliminary data.</text>
</comment>
<evidence type="ECO:0000313" key="4">
    <source>
        <dbReference type="Proteomes" id="UP000034022"/>
    </source>
</evidence>
<dbReference type="NCBIfam" id="TIGR00251">
    <property type="entry name" value="DUF167 family protein"/>
    <property type="match status" value="1"/>
</dbReference>
<dbReference type="Pfam" id="PF02594">
    <property type="entry name" value="DUF167"/>
    <property type="match status" value="1"/>
</dbReference>
<name>A0A0G0JSJ1_9BACT</name>
<proteinExistence type="inferred from homology"/>
<dbReference type="AlphaFoldDB" id="A0A0G0JSJ1"/>